<dbReference type="PANTHER" id="PTHR16277">
    <property type="entry name" value="CELL DIVISION CYCLE ASSOCIATED PROTEIN 4/SERTA DOMAIN-CONTAINING PROTEIN 2"/>
    <property type="match status" value="1"/>
</dbReference>
<dbReference type="GO" id="GO:0005634">
    <property type="term" value="C:nucleus"/>
    <property type="evidence" value="ECO:0007669"/>
    <property type="project" value="TreeGrafter"/>
</dbReference>
<keyword evidence="2" id="KW-0132">Cell division</keyword>
<organism evidence="2 3">
    <name type="scientific">Sciurus carolinensis</name>
    <name type="common">Eastern gray squirrel</name>
    <dbReference type="NCBI Taxonomy" id="30640"/>
    <lineage>
        <taxon>Eukaryota</taxon>
        <taxon>Metazoa</taxon>
        <taxon>Chordata</taxon>
        <taxon>Craniata</taxon>
        <taxon>Vertebrata</taxon>
        <taxon>Euteleostomi</taxon>
        <taxon>Mammalia</taxon>
        <taxon>Eutheria</taxon>
        <taxon>Euarchontoglires</taxon>
        <taxon>Glires</taxon>
        <taxon>Rodentia</taxon>
        <taxon>Sciuromorpha</taxon>
        <taxon>Sciuridae</taxon>
        <taxon>Sciurinae</taxon>
        <taxon>Sciurini</taxon>
        <taxon>Sciurus</taxon>
    </lineage>
</organism>
<dbReference type="InterPro" id="IPR009263">
    <property type="entry name" value="SERTA_dom"/>
</dbReference>
<comment type="caution">
    <text evidence="2">The sequence shown here is derived from an EMBL/GenBank/DDBJ whole genome shotgun (WGS) entry which is preliminary data.</text>
</comment>
<keyword evidence="3" id="KW-1185">Reference proteome</keyword>
<proteinExistence type="predicted"/>
<accession>A0AA41MJW1</accession>
<feature type="domain" description="SERTA" evidence="1">
    <location>
        <begin position="40"/>
        <end position="71"/>
    </location>
</feature>
<dbReference type="PANTHER" id="PTHR16277:SF6">
    <property type="entry name" value="CELL DIVISION CYCLE-ASSOCIATED PROTEIN 4"/>
    <property type="match status" value="1"/>
</dbReference>
<dbReference type="InterPro" id="IPR052262">
    <property type="entry name" value="E2F-SERTA_domain_protein"/>
</dbReference>
<evidence type="ECO:0000313" key="3">
    <source>
        <dbReference type="Proteomes" id="UP001166674"/>
    </source>
</evidence>
<dbReference type="Pfam" id="PF06031">
    <property type="entry name" value="SERTA"/>
    <property type="match status" value="1"/>
</dbReference>
<dbReference type="GO" id="GO:0051301">
    <property type="term" value="P:cell division"/>
    <property type="evidence" value="ECO:0007669"/>
    <property type="project" value="UniProtKB-KW"/>
</dbReference>
<gene>
    <name evidence="2" type="ORF">SUZIE_122490</name>
</gene>
<name>A0AA41MJW1_SCICA</name>
<evidence type="ECO:0000313" key="2">
    <source>
        <dbReference type="EMBL" id="MBZ3873349.1"/>
    </source>
</evidence>
<dbReference type="AlphaFoldDB" id="A0AA41MJW1"/>
<sequence>MPSGILPMSGSSLRVLPNRITEGARINVAPKLQPTAAVALDLSLGKLQLCHRLVKPSSVIIANTVRQIQEEMSRDGTWKGAAPQSAGRVPLDCLGSTETLCHTARGPEAGHPAPDLGDDLLQSPVSNFPQSAQHRCQGTLREAFVIWATLWKTGSFQKSLVQIFENKSPTPVEELFSDVDSSYYNLDTVMIGMMGATKPGLCDGLEGFATAALPPGSSCKFNLAQLVHVMEILAET</sequence>
<dbReference type="EMBL" id="JAATJV010202200">
    <property type="protein sequence ID" value="MBZ3873349.1"/>
    <property type="molecule type" value="Genomic_DNA"/>
</dbReference>
<reference evidence="2" key="1">
    <citation type="submission" date="2020-03" db="EMBL/GenBank/DDBJ databases">
        <title>Studies in the Genomics of Life Span.</title>
        <authorList>
            <person name="Glass D."/>
        </authorList>
    </citation>
    <scope>NUCLEOTIDE SEQUENCE</scope>
    <source>
        <strain evidence="2">SUZIE</strain>
        <tissue evidence="2">Muscle</tissue>
    </source>
</reference>
<protein>
    <submittedName>
        <fullName evidence="2">Cell division cycle-associated protein 4</fullName>
    </submittedName>
</protein>
<keyword evidence="2" id="KW-0131">Cell cycle</keyword>
<dbReference type="Proteomes" id="UP001166674">
    <property type="component" value="Unassembled WGS sequence"/>
</dbReference>
<evidence type="ECO:0000259" key="1">
    <source>
        <dbReference type="Pfam" id="PF06031"/>
    </source>
</evidence>